<organism evidence="3 4">
    <name type="scientific">Chrysochromulina tobinii</name>
    <dbReference type="NCBI Taxonomy" id="1460289"/>
    <lineage>
        <taxon>Eukaryota</taxon>
        <taxon>Haptista</taxon>
        <taxon>Haptophyta</taxon>
        <taxon>Prymnesiophyceae</taxon>
        <taxon>Prymnesiales</taxon>
        <taxon>Chrysochromulinaceae</taxon>
        <taxon>Chrysochromulina</taxon>
    </lineage>
</organism>
<accession>A0A0M0JHV2</accession>
<reference evidence="4" key="1">
    <citation type="journal article" date="2015" name="PLoS Genet.">
        <title>Genome Sequence and Transcriptome Analyses of Chrysochromulina tobin: Metabolic Tools for Enhanced Algal Fitness in the Prominent Order Prymnesiales (Haptophyceae).</title>
        <authorList>
            <person name="Hovde B.T."/>
            <person name="Deodato C.R."/>
            <person name="Hunsperger H.M."/>
            <person name="Ryken S.A."/>
            <person name="Yost W."/>
            <person name="Jha R.K."/>
            <person name="Patterson J."/>
            <person name="Monnat R.J. Jr."/>
            <person name="Barlow S.B."/>
            <person name="Starkenburg S.R."/>
            <person name="Cattolico R.A."/>
        </authorList>
    </citation>
    <scope>NUCLEOTIDE SEQUENCE</scope>
    <source>
        <strain evidence="4">CCMP291</strain>
    </source>
</reference>
<protein>
    <submittedName>
        <fullName evidence="3">Bccip-like protein</fullName>
    </submittedName>
</protein>
<keyword evidence="4" id="KW-1185">Reference proteome</keyword>
<comment type="caution">
    <text evidence="3">The sequence shown here is derived from an EMBL/GenBank/DDBJ whole genome shotgun (WGS) entry which is preliminary data.</text>
</comment>
<dbReference type="OrthoDB" id="27543at2759"/>
<dbReference type="PANTHER" id="PTHR13261:SF0">
    <property type="entry name" value="BRCA2 AND CDKN1A-INTERACTING PROTEIN"/>
    <property type="match status" value="1"/>
</dbReference>
<evidence type="ECO:0000256" key="1">
    <source>
        <dbReference type="ARBA" id="ARBA00006781"/>
    </source>
</evidence>
<feature type="region of interest" description="Disordered" evidence="2">
    <location>
        <begin position="148"/>
        <end position="185"/>
    </location>
</feature>
<dbReference type="AlphaFoldDB" id="A0A0M0JHV2"/>
<dbReference type="PANTHER" id="PTHR13261">
    <property type="entry name" value="BRCA2 AND CDKN1A INTERACTING PROTEIN"/>
    <property type="match status" value="1"/>
</dbReference>
<evidence type="ECO:0000313" key="4">
    <source>
        <dbReference type="Proteomes" id="UP000037460"/>
    </source>
</evidence>
<evidence type="ECO:0000256" key="2">
    <source>
        <dbReference type="SAM" id="MobiDB-lite"/>
    </source>
</evidence>
<comment type="similarity">
    <text evidence="1">Belongs to the BCP1 family.</text>
</comment>
<gene>
    <name evidence="3" type="ORF">Ctob_010569</name>
</gene>
<feature type="compositionally biased region" description="Gly residues" evidence="2">
    <location>
        <begin position="149"/>
        <end position="161"/>
    </location>
</feature>
<dbReference type="InterPro" id="IPR025602">
    <property type="entry name" value="BCP1_family"/>
</dbReference>
<name>A0A0M0JHV2_9EUKA</name>
<dbReference type="Pfam" id="PF13862">
    <property type="entry name" value="BCCIP"/>
    <property type="match status" value="1"/>
</dbReference>
<sequence>MPAGSTWDISGLADVLSEQVEVGSVAKTIGEGSEEPADDDVLGFMSAVNLQVHRTKLFAQEMRASMLKRCPDAGAREELSRRFDDPRVGLIVSERMINLPAALVPSLIDSLLQDIAWAAENAEDKATRDALNFSELLLIAAVTLKPGSSAGGNGSSGGPIGAGASSSEGGASGGGKRPKKRERQAAAASAQAALFETVEFVRTEEEILAATAEWQALLNGTGRTRQMVLALTPEGMRQAIPALHAAMGEDA</sequence>
<evidence type="ECO:0000313" key="3">
    <source>
        <dbReference type="EMBL" id="KOO25818.1"/>
    </source>
</evidence>
<dbReference type="Proteomes" id="UP000037460">
    <property type="component" value="Unassembled WGS sequence"/>
</dbReference>
<proteinExistence type="inferred from homology"/>
<dbReference type="GO" id="GO:0005634">
    <property type="term" value="C:nucleus"/>
    <property type="evidence" value="ECO:0007669"/>
    <property type="project" value="TreeGrafter"/>
</dbReference>
<dbReference type="EMBL" id="JWZX01002925">
    <property type="protein sequence ID" value="KOO25818.1"/>
    <property type="molecule type" value="Genomic_DNA"/>
</dbReference>